<sequence>MAQKTLSSPGKLLLISSSDMFHQDQEIPPCTRKNVKGGPGILLRIEMLMIDEENRRAQYEKELRRGSIYTLRNYYASNSKVMYHVADQRLVICISRASAQQKKMFQAVDLFD</sequence>
<name>A0A3P6FPA7_BRAOL</name>
<gene>
    <name evidence="1" type="ORF">BOLC1T03035H</name>
</gene>
<accession>A0A3P6FPA7</accession>
<organism evidence="1">
    <name type="scientific">Brassica oleracea</name>
    <name type="common">Wild cabbage</name>
    <dbReference type="NCBI Taxonomy" id="3712"/>
    <lineage>
        <taxon>Eukaryota</taxon>
        <taxon>Viridiplantae</taxon>
        <taxon>Streptophyta</taxon>
        <taxon>Embryophyta</taxon>
        <taxon>Tracheophyta</taxon>
        <taxon>Spermatophyta</taxon>
        <taxon>Magnoliopsida</taxon>
        <taxon>eudicotyledons</taxon>
        <taxon>Gunneridae</taxon>
        <taxon>Pentapetalae</taxon>
        <taxon>rosids</taxon>
        <taxon>malvids</taxon>
        <taxon>Brassicales</taxon>
        <taxon>Brassicaceae</taxon>
        <taxon>Brassiceae</taxon>
        <taxon>Brassica</taxon>
    </lineage>
</organism>
<proteinExistence type="predicted"/>
<dbReference type="AlphaFoldDB" id="A0A3P6FPA7"/>
<protein>
    <submittedName>
        <fullName evidence="1">Uncharacterized protein</fullName>
    </submittedName>
</protein>
<reference evidence="1" key="1">
    <citation type="submission" date="2018-11" db="EMBL/GenBank/DDBJ databases">
        <authorList>
            <consortium name="Genoscope - CEA"/>
            <person name="William W."/>
        </authorList>
    </citation>
    <scope>NUCLEOTIDE SEQUENCE</scope>
</reference>
<evidence type="ECO:0000313" key="1">
    <source>
        <dbReference type="EMBL" id="VDD50646.1"/>
    </source>
</evidence>
<dbReference type="EMBL" id="LR031878">
    <property type="protein sequence ID" value="VDD50646.1"/>
    <property type="molecule type" value="Genomic_DNA"/>
</dbReference>